<dbReference type="Pfam" id="PF14492">
    <property type="entry name" value="EFG_III"/>
    <property type="match status" value="1"/>
</dbReference>
<dbReference type="InterPro" id="IPR047872">
    <property type="entry name" value="EFG_IV"/>
</dbReference>
<dbReference type="Proteomes" id="UP000285023">
    <property type="component" value="Unassembled WGS sequence"/>
</dbReference>
<dbReference type="FunFam" id="3.30.230.10:FF:000003">
    <property type="entry name" value="Elongation factor G"/>
    <property type="match status" value="1"/>
</dbReference>
<evidence type="ECO:0000256" key="3">
    <source>
        <dbReference type="ARBA" id="ARBA00022917"/>
    </source>
</evidence>
<dbReference type="EMBL" id="QXTF01000001">
    <property type="protein sequence ID" value="RIX31686.1"/>
    <property type="molecule type" value="Genomic_DNA"/>
</dbReference>
<dbReference type="Gene3D" id="3.30.230.10">
    <property type="match status" value="1"/>
</dbReference>
<dbReference type="Pfam" id="PF00679">
    <property type="entry name" value="EFG_C"/>
    <property type="match status" value="1"/>
</dbReference>
<dbReference type="Pfam" id="PF00009">
    <property type="entry name" value="GTP_EFTU"/>
    <property type="match status" value="1"/>
</dbReference>
<keyword evidence="4" id="KW-0342">GTP-binding</keyword>
<keyword evidence="3" id="KW-0648">Protein biosynthesis</keyword>
<dbReference type="GO" id="GO:0003746">
    <property type="term" value="F:translation elongation factor activity"/>
    <property type="evidence" value="ECO:0007669"/>
    <property type="project" value="UniProtKB-KW"/>
</dbReference>
<organism evidence="7 8">
    <name type="scientific">Sphingomonas edaphi</name>
    <dbReference type="NCBI Taxonomy" id="2315689"/>
    <lineage>
        <taxon>Bacteria</taxon>
        <taxon>Pseudomonadati</taxon>
        <taxon>Pseudomonadota</taxon>
        <taxon>Alphaproteobacteria</taxon>
        <taxon>Sphingomonadales</taxon>
        <taxon>Sphingomonadaceae</taxon>
        <taxon>Sphingomonas</taxon>
    </lineage>
</organism>
<dbReference type="Gene3D" id="2.40.30.10">
    <property type="entry name" value="Translation factors"/>
    <property type="match status" value="1"/>
</dbReference>
<dbReference type="InterPro" id="IPR014721">
    <property type="entry name" value="Ribsml_uS5_D2-typ_fold_subgr"/>
</dbReference>
<evidence type="ECO:0000259" key="6">
    <source>
        <dbReference type="PROSITE" id="PS51722"/>
    </source>
</evidence>
<dbReference type="SUPFAM" id="SSF54211">
    <property type="entry name" value="Ribosomal protein S5 domain 2-like"/>
    <property type="match status" value="1"/>
</dbReference>
<dbReference type="Gene3D" id="3.40.50.300">
    <property type="entry name" value="P-loop containing nucleotide triphosphate hydrolases"/>
    <property type="match status" value="1"/>
</dbReference>
<dbReference type="InterPro" id="IPR009000">
    <property type="entry name" value="Transl_B-barrel_sf"/>
</dbReference>
<dbReference type="GO" id="GO:0005525">
    <property type="term" value="F:GTP binding"/>
    <property type="evidence" value="ECO:0007669"/>
    <property type="project" value="UniProtKB-KW"/>
</dbReference>
<dbReference type="Gene3D" id="3.30.70.870">
    <property type="entry name" value="Elongation Factor G (Translational Gtpase), domain 3"/>
    <property type="match status" value="1"/>
</dbReference>
<dbReference type="NCBIfam" id="NF009379">
    <property type="entry name" value="PRK12740.1-3"/>
    <property type="match status" value="1"/>
</dbReference>
<dbReference type="GO" id="GO:0003924">
    <property type="term" value="F:GTPase activity"/>
    <property type="evidence" value="ECO:0007669"/>
    <property type="project" value="InterPro"/>
</dbReference>
<dbReference type="SUPFAM" id="SSF50447">
    <property type="entry name" value="Translation proteins"/>
    <property type="match status" value="1"/>
</dbReference>
<dbReference type="CDD" id="cd01434">
    <property type="entry name" value="EFG_mtEFG1_IV"/>
    <property type="match status" value="1"/>
</dbReference>
<dbReference type="PROSITE" id="PS51722">
    <property type="entry name" value="G_TR_2"/>
    <property type="match status" value="1"/>
</dbReference>
<dbReference type="OrthoDB" id="9802948at2"/>
<name>A0A418Q0Y9_9SPHN</name>
<dbReference type="InterPro" id="IPR020568">
    <property type="entry name" value="Ribosomal_Su5_D2-typ_SF"/>
</dbReference>
<gene>
    <name evidence="7" type="ORF">D3M59_01350</name>
</gene>
<evidence type="ECO:0000256" key="5">
    <source>
        <dbReference type="SAM" id="MobiDB-lite"/>
    </source>
</evidence>
<dbReference type="PANTHER" id="PTHR43261:SF7">
    <property type="entry name" value="ELONGATION FACTOR G-LIKE PROTEIN"/>
    <property type="match status" value="1"/>
</dbReference>
<dbReference type="Pfam" id="PF03764">
    <property type="entry name" value="EFG_IV"/>
    <property type="match status" value="1"/>
</dbReference>
<keyword evidence="8" id="KW-1185">Reference proteome</keyword>
<feature type="domain" description="Tr-type G" evidence="6">
    <location>
        <begin position="11"/>
        <end position="283"/>
    </location>
</feature>
<dbReference type="InterPro" id="IPR000795">
    <property type="entry name" value="T_Tr_GTP-bd_dom"/>
</dbReference>
<keyword evidence="1" id="KW-0547">Nucleotide-binding</keyword>
<dbReference type="RefSeq" id="WP_119530886.1">
    <property type="nucleotide sequence ID" value="NZ_QXTF01000001.1"/>
</dbReference>
<dbReference type="GO" id="GO:0097216">
    <property type="term" value="F:guanosine tetraphosphate binding"/>
    <property type="evidence" value="ECO:0007669"/>
    <property type="project" value="UniProtKB-ARBA"/>
</dbReference>
<dbReference type="InterPro" id="IPR041095">
    <property type="entry name" value="EFG_II"/>
</dbReference>
<dbReference type="SUPFAM" id="SSF52540">
    <property type="entry name" value="P-loop containing nucleoside triphosphate hydrolases"/>
    <property type="match status" value="1"/>
</dbReference>
<evidence type="ECO:0000256" key="4">
    <source>
        <dbReference type="ARBA" id="ARBA00023134"/>
    </source>
</evidence>
<evidence type="ECO:0000313" key="7">
    <source>
        <dbReference type="EMBL" id="RIX31686.1"/>
    </source>
</evidence>
<dbReference type="InterPro" id="IPR027417">
    <property type="entry name" value="P-loop_NTPase"/>
</dbReference>
<dbReference type="AlphaFoldDB" id="A0A418Q0Y9"/>
<evidence type="ECO:0000256" key="2">
    <source>
        <dbReference type="ARBA" id="ARBA00022768"/>
    </source>
</evidence>
<dbReference type="SMART" id="SM00889">
    <property type="entry name" value="EFG_IV"/>
    <property type="match status" value="1"/>
</dbReference>
<dbReference type="GO" id="GO:0032790">
    <property type="term" value="P:ribosome disassembly"/>
    <property type="evidence" value="ECO:0007669"/>
    <property type="project" value="TreeGrafter"/>
</dbReference>
<dbReference type="InterPro" id="IPR000640">
    <property type="entry name" value="EFG_V-like"/>
</dbReference>
<comment type="caution">
    <text evidence="7">The sequence shown here is derived from an EMBL/GenBank/DDBJ whole genome shotgun (WGS) entry which is preliminary data.</text>
</comment>
<reference evidence="7 8" key="1">
    <citation type="submission" date="2018-09" db="EMBL/GenBank/DDBJ databases">
        <title>Sphingomonas sp. DAC4.</title>
        <authorList>
            <person name="Seo T."/>
        </authorList>
    </citation>
    <scope>NUCLEOTIDE SEQUENCE [LARGE SCALE GENOMIC DNA]</scope>
    <source>
        <strain evidence="7 8">DAC4</strain>
    </source>
</reference>
<accession>A0A418Q0Y9</accession>
<dbReference type="SUPFAM" id="SSF54980">
    <property type="entry name" value="EF-G C-terminal domain-like"/>
    <property type="match status" value="2"/>
</dbReference>
<feature type="region of interest" description="Disordered" evidence="5">
    <location>
        <begin position="41"/>
        <end position="64"/>
    </location>
</feature>
<protein>
    <submittedName>
        <fullName evidence="7">Elongation factor G</fullName>
    </submittedName>
</protein>
<sequence length="680" mass="72085">MPNSAKGGESTGTRVIALVGPAGAGKTSLAEAMLFASGTTDRQGSVGAGTSIGDSSAEARSRGGSTETNLYNFTYLGGKFAIIDAPGSIGFSADAARGIAAADVAIVVVDPDPSRAALAAPALRMLDEQGIPHILFVNRIDQAHGRIRDLLTALQPMSVSPLIARQIPIREGDKVTGFVDVALERAFHYVPGKPSEQIALPDDLAEREAEARTHLLEQLADHDDALLEQLLMDEVPEPGTIFADLKRETGDNLGVSVLFGSAENGCGVRRLLKALRHEAPGPESTANRLGVESPALYAFKISHGGSVGRLAMTRALGGAIHESSDFNSSSDHSGRLGALFSVQGDKTAKVSEAQDGDIVAVAKADGVRAGDWLGSAALPQPIELSLPSRNCALAIEPADRKDDVRLSGALARILEEDPSLSLEQDESSHEMRLRGVNDEHLKTTLAKLKRRYGVEVKHHAPSIGYRESIRKPVTMKGRHKKQSGGHGQFGDVIIEVRPLGRGDGFNFDEKIHGGAIPKQWIPAVEQGVRDAMGKGPLGFPVVDVAVTLIDGSYHSVDSSELAFRLAGRIAMQEALAQAAAHLLEPVQKLVLVTPAASSSRVSSAVASRRGQMLGMGPRDGWTGWDRIEALIPESELDGLEAELRSLSQGLASYEAEFDHLAELNGHLAEKVMKQHVAEPA</sequence>
<evidence type="ECO:0000256" key="1">
    <source>
        <dbReference type="ARBA" id="ARBA00022741"/>
    </source>
</evidence>
<proteinExistence type="predicted"/>
<dbReference type="InterPro" id="IPR035647">
    <property type="entry name" value="EFG_III/V"/>
</dbReference>
<keyword evidence="2 7" id="KW-0251">Elongation factor</keyword>
<dbReference type="SMART" id="SM00838">
    <property type="entry name" value="EFG_C"/>
    <property type="match status" value="1"/>
</dbReference>
<dbReference type="Gene3D" id="3.30.70.240">
    <property type="match status" value="1"/>
</dbReference>
<evidence type="ECO:0000313" key="8">
    <source>
        <dbReference type="Proteomes" id="UP000285023"/>
    </source>
</evidence>
<dbReference type="PANTHER" id="PTHR43261">
    <property type="entry name" value="TRANSLATION ELONGATION FACTOR G-RELATED"/>
    <property type="match status" value="1"/>
</dbReference>
<dbReference type="InterPro" id="IPR005517">
    <property type="entry name" value="Transl_elong_EFG/EF2_IV"/>
</dbReference>